<dbReference type="Proteomes" id="UP000813461">
    <property type="component" value="Unassembled WGS sequence"/>
</dbReference>
<evidence type="ECO:0000256" key="1">
    <source>
        <dbReference type="ARBA" id="ARBA00004308"/>
    </source>
</evidence>
<dbReference type="GO" id="GO:0031902">
    <property type="term" value="C:late endosome membrane"/>
    <property type="evidence" value="ECO:0007669"/>
    <property type="project" value="InterPro"/>
</dbReference>
<dbReference type="GO" id="GO:0045121">
    <property type="term" value="C:membrane raft"/>
    <property type="evidence" value="ECO:0007669"/>
    <property type="project" value="InterPro"/>
</dbReference>
<dbReference type="GO" id="GO:0032008">
    <property type="term" value="P:positive regulation of TOR signaling"/>
    <property type="evidence" value="ECO:0007669"/>
    <property type="project" value="InterPro"/>
</dbReference>
<dbReference type="SMART" id="SM01262">
    <property type="entry name" value="LAMTOR"/>
    <property type="match status" value="1"/>
</dbReference>
<gene>
    <name evidence="7" type="ORF">FB567DRAFT_453253</name>
</gene>
<feature type="compositionally biased region" description="Polar residues" evidence="6">
    <location>
        <begin position="64"/>
        <end position="75"/>
    </location>
</feature>
<evidence type="ECO:0000256" key="4">
    <source>
        <dbReference type="ARBA" id="ARBA00023139"/>
    </source>
</evidence>
<feature type="compositionally biased region" description="Polar residues" evidence="6">
    <location>
        <begin position="146"/>
        <end position="155"/>
    </location>
</feature>
<keyword evidence="3" id="KW-0472">Membrane</keyword>
<comment type="caution">
    <text evidence="7">The sequence shown here is derived from an EMBL/GenBank/DDBJ whole genome shotgun (WGS) entry which is preliminary data.</text>
</comment>
<keyword evidence="5" id="KW-0449">Lipoprotein</keyword>
<feature type="region of interest" description="Disordered" evidence="6">
    <location>
        <begin position="1"/>
        <end position="88"/>
    </location>
</feature>
<dbReference type="GO" id="GO:0001919">
    <property type="term" value="P:regulation of receptor recycling"/>
    <property type="evidence" value="ECO:0007669"/>
    <property type="project" value="InterPro"/>
</dbReference>
<evidence type="ECO:0000256" key="6">
    <source>
        <dbReference type="SAM" id="MobiDB-lite"/>
    </source>
</evidence>
<dbReference type="Pfam" id="PF15454">
    <property type="entry name" value="LAMTOR"/>
    <property type="match status" value="1"/>
</dbReference>
<dbReference type="InterPro" id="IPR028209">
    <property type="entry name" value="LAMTOR1/MEH1"/>
</dbReference>
<sequence length="155" mass="16991">MGICSSCLGGRRPSESDQSDASHLLHDPYQPNYGTAGGAHSVPQPDPEELRRQRETLERICAETSEQLIPVSQPTTIPPEVTEQPTNDSEYARLFNERFATLRKHTSRPSSSGAPADTEDDETAWLEQALGGQAEDEVDRIEPTQGGLTVQFGTR</sequence>
<evidence type="ECO:0000256" key="2">
    <source>
        <dbReference type="ARBA" id="ARBA00022707"/>
    </source>
</evidence>
<feature type="compositionally biased region" description="Basic and acidic residues" evidence="6">
    <location>
        <begin position="48"/>
        <end position="61"/>
    </location>
</feature>
<comment type="subcellular location">
    <subcellularLocation>
        <location evidence="1">Endomembrane system</location>
    </subcellularLocation>
</comment>
<dbReference type="GO" id="GO:0071986">
    <property type="term" value="C:Ragulator complex"/>
    <property type="evidence" value="ECO:0007669"/>
    <property type="project" value="InterPro"/>
</dbReference>
<keyword evidence="8" id="KW-1185">Reference proteome</keyword>
<dbReference type="GO" id="GO:0043410">
    <property type="term" value="P:positive regulation of MAPK cascade"/>
    <property type="evidence" value="ECO:0007669"/>
    <property type="project" value="InterPro"/>
</dbReference>
<evidence type="ECO:0000313" key="7">
    <source>
        <dbReference type="EMBL" id="KAH7074206.1"/>
    </source>
</evidence>
<dbReference type="GO" id="GO:0071230">
    <property type="term" value="P:cellular response to amino acid stimulus"/>
    <property type="evidence" value="ECO:0007669"/>
    <property type="project" value="InterPro"/>
</dbReference>
<evidence type="ECO:0000313" key="8">
    <source>
        <dbReference type="Proteomes" id="UP000813461"/>
    </source>
</evidence>
<feature type="region of interest" description="Disordered" evidence="6">
    <location>
        <begin position="102"/>
        <end position="155"/>
    </location>
</feature>
<evidence type="ECO:0008006" key="9">
    <source>
        <dbReference type="Google" id="ProtNLM"/>
    </source>
</evidence>
<evidence type="ECO:0000256" key="3">
    <source>
        <dbReference type="ARBA" id="ARBA00023136"/>
    </source>
</evidence>
<organism evidence="7 8">
    <name type="scientific">Paraphoma chrysanthemicola</name>
    <dbReference type="NCBI Taxonomy" id="798071"/>
    <lineage>
        <taxon>Eukaryota</taxon>
        <taxon>Fungi</taxon>
        <taxon>Dikarya</taxon>
        <taxon>Ascomycota</taxon>
        <taxon>Pezizomycotina</taxon>
        <taxon>Dothideomycetes</taxon>
        <taxon>Pleosporomycetidae</taxon>
        <taxon>Pleosporales</taxon>
        <taxon>Pleosporineae</taxon>
        <taxon>Phaeosphaeriaceae</taxon>
        <taxon>Paraphoma</taxon>
    </lineage>
</organism>
<dbReference type="GO" id="GO:0016197">
    <property type="term" value="P:endosomal transport"/>
    <property type="evidence" value="ECO:0007669"/>
    <property type="project" value="InterPro"/>
</dbReference>
<name>A0A8K0QY00_9PLEO</name>
<proteinExistence type="predicted"/>
<reference evidence="7" key="1">
    <citation type="journal article" date="2021" name="Nat. Commun.">
        <title>Genetic determinants of endophytism in the Arabidopsis root mycobiome.</title>
        <authorList>
            <person name="Mesny F."/>
            <person name="Miyauchi S."/>
            <person name="Thiergart T."/>
            <person name="Pickel B."/>
            <person name="Atanasova L."/>
            <person name="Karlsson M."/>
            <person name="Huettel B."/>
            <person name="Barry K.W."/>
            <person name="Haridas S."/>
            <person name="Chen C."/>
            <person name="Bauer D."/>
            <person name="Andreopoulos W."/>
            <person name="Pangilinan J."/>
            <person name="LaButti K."/>
            <person name="Riley R."/>
            <person name="Lipzen A."/>
            <person name="Clum A."/>
            <person name="Drula E."/>
            <person name="Henrissat B."/>
            <person name="Kohler A."/>
            <person name="Grigoriev I.V."/>
            <person name="Martin F.M."/>
            <person name="Hacquard S."/>
        </authorList>
    </citation>
    <scope>NUCLEOTIDE SEQUENCE</scope>
    <source>
        <strain evidence="7">MPI-SDFR-AT-0120</strain>
    </source>
</reference>
<dbReference type="EMBL" id="JAGMVJ010000021">
    <property type="protein sequence ID" value="KAH7074206.1"/>
    <property type="molecule type" value="Genomic_DNA"/>
</dbReference>
<keyword evidence="4" id="KW-0564">Palmitate</keyword>
<evidence type="ECO:0000256" key="5">
    <source>
        <dbReference type="ARBA" id="ARBA00023288"/>
    </source>
</evidence>
<dbReference type="AlphaFoldDB" id="A0A8K0QY00"/>
<keyword evidence="2" id="KW-0519">Myristate</keyword>
<dbReference type="OrthoDB" id="5299893at2759"/>
<protein>
    <recommendedName>
        <fullName evidence="9">LAMTOR1</fullName>
    </recommendedName>
</protein>
<accession>A0A8K0QY00</accession>